<feature type="transmembrane region" description="Helical" evidence="1">
    <location>
        <begin position="205"/>
        <end position="222"/>
    </location>
</feature>
<feature type="domain" description="DUF2157" evidence="2">
    <location>
        <begin position="20"/>
        <end position="163"/>
    </location>
</feature>
<dbReference type="HOGENOM" id="CLU_050998_0_0_6"/>
<dbReference type="STRING" id="523791.Kkor_1759"/>
<evidence type="ECO:0000259" key="2">
    <source>
        <dbReference type="Pfam" id="PF09925"/>
    </source>
</evidence>
<keyword evidence="4" id="KW-1185">Reference proteome</keyword>
<proteinExistence type="predicted"/>
<dbReference type="Proteomes" id="UP000001231">
    <property type="component" value="Chromosome"/>
</dbReference>
<feature type="transmembrane region" description="Helical" evidence="1">
    <location>
        <begin position="382"/>
        <end position="401"/>
    </location>
</feature>
<dbReference type="OrthoDB" id="642680at2"/>
<accession>C7RD29</accession>
<dbReference type="InParanoid" id="C7RD29"/>
<evidence type="ECO:0000313" key="4">
    <source>
        <dbReference type="Proteomes" id="UP000001231"/>
    </source>
</evidence>
<keyword evidence="1" id="KW-0472">Membrane</keyword>
<sequence>MEPKQCSKNQKSWLERESGDWVEQGIIGQQQQALILSRYSTSHVDSFYSSWSSLLLISLGAILIGGGIILLVAHNWEDFGKGTRTVLSILPLVLAQALAWYSVRYKPQLAGLREAAGILLFFAVAASIALISQTYHIYGDLERFLVTWLVIGIPILYLIGSAGVLILVCALILWLCGLEREPYWLYYLLLAPYLYSLYKQQRYVLFQWALWFVVIGIAFSMIYSVGWKSPIDDWMIYILLALSVLYYSLGKWLFGFKGQGFWANPFSSAGAMGIASISLMLTWENFYRYSGLDSDSRFVFNDYLILFVFAISILATIGFVVLKFKLLGLNQWALITSMLLAVLGVIGIQIKLPELVYITLANVYVLIASVVIMSQGINQHRLMLLNAGLLWFSFLVLFRFFDSDIPFVLKGIVFIFIGSAFLGVNIWYNKNLKKQQPDQQEETA</sequence>
<feature type="transmembrane region" description="Helical" evidence="1">
    <location>
        <begin position="261"/>
        <end position="283"/>
    </location>
</feature>
<name>C7RD29_KANKD</name>
<feature type="transmembrane region" description="Helical" evidence="1">
    <location>
        <begin position="115"/>
        <end position="132"/>
    </location>
</feature>
<reference evidence="3 4" key="1">
    <citation type="journal article" date="2009" name="Stand. Genomic Sci.">
        <title>Complete genome sequence of Kangiella koreensis type strain (SW-125).</title>
        <authorList>
            <person name="Han C."/>
            <person name="Sikorski J."/>
            <person name="Lapidus A."/>
            <person name="Nolan M."/>
            <person name="Glavina Del Rio T."/>
            <person name="Tice H."/>
            <person name="Cheng J.F."/>
            <person name="Lucas S."/>
            <person name="Chen F."/>
            <person name="Copeland A."/>
            <person name="Ivanova N."/>
            <person name="Mavromatis K."/>
            <person name="Ovchinnikova G."/>
            <person name="Pati A."/>
            <person name="Bruce D."/>
            <person name="Goodwin L."/>
            <person name="Pitluck S."/>
            <person name="Chen A."/>
            <person name="Palaniappan K."/>
            <person name="Land M."/>
            <person name="Hauser L."/>
            <person name="Chang Y.J."/>
            <person name="Jeffries C.D."/>
            <person name="Chain P."/>
            <person name="Saunders E."/>
            <person name="Brettin T."/>
            <person name="Goker M."/>
            <person name="Tindall B.J."/>
            <person name="Bristow J."/>
            <person name="Eisen J.A."/>
            <person name="Markowitz V."/>
            <person name="Hugenholtz P."/>
            <person name="Kyrpides N.C."/>
            <person name="Klenk H.P."/>
            <person name="Detter J.C."/>
        </authorList>
    </citation>
    <scope>NUCLEOTIDE SEQUENCE [LARGE SCALE GENOMIC DNA]</scope>
    <source>
        <strain evidence="4">DSM 16069 / KCTC 12182 / SW-125</strain>
    </source>
</reference>
<keyword evidence="1" id="KW-1133">Transmembrane helix</keyword>
<feature type="transmembrane region" description="Helical" evidence="1">
    <location>
        <begin position="407"/>
        <end position="428"/>
    </location>
</feature>
<protein>
    <submittedName>
        <fullName evidence="3">Putative membrane protein</fullName>
    </submittedName>
</protein>
<dbReference type="RefSeq" id="WP_015780777.1">
    <property type="nucleotide sequence ID" value="NC_013166.1"/>
</dbReference>
<gene>
    <name evidence="3" type="ordered locus">Kkor_1759</name>
</gene>
<organism evidence="3 4">
    <name type="scientific">Kangiella koreensis (strain DSM 16069 / JCM 12317 / KCTC 12182 / SW-125)</name>
    <dbReference type="NCBI Taxonomy" id="523791"/>
    <lineage>
        <taxon>Bacteria</taxon>
        <taxon>Pseudomonadati</taxon>
        <taxon>Pseudomonadota</taxon>
        <taxon>Gammaproteobacteria</taxon>
        <taxon>Kangiellales</taxon>
        <taxon>Kangiellaceae</taxon>
        <taxon>Kangiella</taxon>
    </lineage>
</organism>
<dbReference type="eggNOG" id="COG4872">
    <property type="taxonomic scope" value="Bacteria"/>
</dbReference>
<dbReference type="EMBL" id="CP001707">
    <property type="protein sequence ID" value="ACV27171.1"/>
    <property type="molecule type" value="Genomic_DNA"/>
</dbReference>
<keyword evidence="1" id="KW-0812">Transmembrane</keyword>
<dbReference type="AlphaFoldDB" id="C7RD29"/>
<feature type="transmembrane region" description="Helical" evidence="1">
    <location>
        <begin position="85"/>
        <end position="103"/>
    </location>
</feature>
<dbReference type="InterPro" id="IPR018677">
    <property type="entry name" value="DUF2157"/>
</dbReference>
<feature type="transmembrane region" description="Helical" evidence="1">
    <location>
        <begin position="329"/>
        <end position="350"/>
    </location>
</feature>
<evidence type="ECO:0000313" key="3">
    <source>
        <dbReference type="EMBL" id="ACV27171.1"/>
    </source>
</evidence>
<feature type="transmembrane region" description="Helical" evidence="1">
    <location>
        <begin position="303"/>
        <end position="322"/>
    </location>
</feature>
<dbReference type="KEGG" id="kko:Kkor_1759"/>
<feature type="transmembrane region" description="Helical" evidence="1">
    <location>
        <begin position="51"/>
        <end position="73"/>
    </location>
</feature>
<dbReference type="Pfam" id="PF09925">
    <property type="entry name" value="DUF2157"/>
    <property type="match status" value="1"/>
</dbReference>
<feature type="transmembrane region" description="Helical" evidence="1">
    <location>
        <begin position="144"/>
        <end position="175"/>
    </location>
</feature>
<feature type="transmembrane region" description="Helical" evidence="1">
    <location>
        <begin position="356"/>
        <end position="375"/>
    </location>
</feature>
<evidence type="ECO:0000256" key="1">
    <source>
        <dbReference type="SAM" id="Phobius"/>
    </source>
</evidence>
<feature type="transmembrane region" description="Helical" evidence="1">
    <location>
        <begin position="234"/>
        <end position="254"/>
    </location>
</feature>